<dbReference type="GO" id="GO:0006390">
    <property type="term" value="P:mitochondrial transcription"/>
    <property type="evidence" value="ECO:0007669"/>
    <property type="project" value="TreeGrafter"/>
</dbReference>
<feature type="compositionally biased region" description="Basic and acidic residues" evidence="8">
    <location>
        <begin position="90"/>
        <end position="105"/>
    </location>
</feature>
<dbReference type="PROSITE" id="PS00489">
    <property type="entry name" value="RNA_POL_PHAGE_2"/>
    <property type="match status" value="1"/>
</dbReference>
<evidence type="ECO:0000259" key="9">
    <source>
        <dbReference type="Pfam" id="PF00940"/>
    </source>
</evidence>
<gene>
    <name evidence="10" type="ORF">VNO80_35519</name>
</gene>
<dbReference type="Gene3D" id="3.30.420.10">
    <property type="entry name" value="Ribonuclease H-like superfamily/Ribonuclease H"/>
    <property type="match status" value="1"/>
</dbReference>
<evidence type="ECO:0000313" key="10">
    <source>
        <dbReference type="EMBL" id="KAK7321857.1"/>
    </source>
</evidence>
<keyword evidence="5" id="KW-0548">Nucleotidyltransferase</keyword>
<name>A0AAN9Q4L1_PHACN</name>
<comment type="similarity">
    <text evidence="1">Belongs to the phage and mitochondrial RNA polymerase family.</text>
</comment>
<comment type="caution">
    <text evidence="10">The sequence shown here is derived from an EMBL/GenBank/DDBJ whole genome shotgun (WGS) entry which is preliminary data.</text>
</comment>
<feature type="compositionally biased region" description="Basic and acidic residues" evidence="8">
    <location>
        <begin position="631"/>
        <end position="643"/>
    </location>
</feature>
<reference evidence="10 11" key="1">
    <citation type="submission" date="2024-01" db="EMBL/GenBank/DDBJ databases">
        <title>The genomes of 5 underutilized Papilionoideae crops provide insights into root nodulation and disease resistanc.</title>
        <authorList>
            <person name="Jiang F."/>
        </authorList>
    </citation>
    <scope>NUCLEOTIDE SEQUENCE [LARGE SCALE GENOMIC DNA]</scope>
    <source>
        <strain evidence="10">JINMINGXINNONG_FW02</strain>
        <tissue evidence="10">Leaves</tissue>
    </source>
</reference>
<dbReference type="EC" id="2.7.7.6" evidence="2"/>
<dbReference type="GO" id="GO:0003677">
    <property type="term" value="F:DNA binding"/>
    <property type="evidence" value="ECO:0007669"/>
    <property type="project" value="InterPro"/>
</dbReference>
<dbReference type="PANTHER" id="PTHR10102:SF8">
    <property type="entry name" value="DNA-DIRECTED RNA POLYMERASE-RELATED"/>
    <property type="match status" value="1"/>
</dbReference>
<feature type="compositionally biased region" description="Basic and acidic residues" evidence="8">
    <location>
        <begin position="47"/>
        <end position="75"/>
    </location>
</feature>
<evidence type="ECO:0000256" key="6">
    <source>
        <dbReference type="ARBA" id="ARBA00023163"/>
    </source>
</evidence>
<evidence type="ECO:0000256" key="3">
    <source>
        <dbReference type="ARBA" id="ARBA00022478"/>
    </source>
</evidence>
<dbReference type="PANTHER" id="PTHR10102">
    <property type="entry name" value="DNA-DIRECTED RNA POLYMERASE, MITOCHONDRIAL"/>
    <property type="match status" value="1"/>
</dbReference>
<dbReference type="SUPFAM" id="SSF53098">
    <property type="entry name" value="Ribonuclease H-like"/>
    <property type="match status" value="1"/>
</dbReference>
<feature type="compositionally biased region" description="Basic and acidic residues" evidence="8">
    <location>
        <begin position="659"/>
        <end position="671"/>
    </location>
</feature>
<dbReference type="InterPro" id="IPR043502">
    <property type="entry name" value="DNA/RNA_pol_sf"/>
</dbReference>
<dbReference type="Proteomes" id="UP001374584">
    <property type="component" value="Unassembled WGS sequence"/>
</dbReference>
<protein>
    <recommendedName>
        <fullName evidence="2">DNA-directed RNA polymerase</fullName>
        <ecNumber evidence="2">2.7.7.6</ecNumber>
    </recommendedName>
</protein>
<dbReference type="InterPro" id="IPR046950">
    <property type="entry name" value="DNA-dir_Rpol_C_phage-type"/>
</dbReference>
<feature type="region of interest" description="Disordered" evidence="8">
    <location>
        <begin position="34"/>
        <end position="136"/>
    </location>
</feature>
<evidence type="ECO:0000256" key="5">
    <source>
        <dbReference type="ARBA" id="ARBA00022695"/>
    </source>
</evidence>
<dbReference type="GO" id="GO:0034245">
    <property type="term" value="C:mitochondrial DNA-directed RNA polymerase complex"/>
    <property type="evidence" value="ECO:0007669"/>
    <property type="project" value="TreeGrafter"/>
</dbReference>
<proteinExistence type="inferred from homology"/>
<dbReference type="AlphaFoldDB" id="A0AAN9Q4L1"/>
<keyword evidence="3" id="KW-0240">DNA-directed RNA polymerase</keyword>
<evidence type="ECO:0000256" key="4">
    <source>
        <dbReference type="ARBA" id="ARBA00022679"/>
    </source>
</evidence>
<feature type="compositionally biased region" description="Polar residues" evidence="8">
    <location>
        <begin position="106"/>
        <end position="118"/>
    </location>
</feature>
<dbReference type="InterPro" id="IPR036397">
    <property type="entry name" value="RNaseH_sf"/>
</dbReference>
<dbReference type="EMBL" id="JAYMYR010000235">
    <property type="protein sequence ID" value="KAK7321857.1"/>
    <property type="molecule type" value="Genomic_DNA"/>
</dbReference>
<keyword evidence="11" id="KW-1185">Reference proteome</keyword>
<evidence type="ECO:0000256" key="1">
    <source>
        <dbReference type="ARBA" id="ARBA00009493"/>
    </source>
</evidence>
<evidence type="ECO:0000256" key="2">
    <source>
        <dbReference type="ARBA" id="ARBA00012418"/>
    </source>
</evidence>
<evidence type="ECO:0000313" key="11">
    <source>
        <dbReference type="Proteomes" id="UP001374584"/>
    </source>
</evidence>
<accession>A0AAN9Q4L1</accession>
<dbReference type="GO" id="GO:0003899">
    <property type="term" value="F:DNA-directed RNA polymerase activity"/>
    <property type="evidence" value="ECO:0007669"/>
    <property type="project" value="UniProtKB-EC"/>
</dbReference>
<dbReference type="InterPro" id="IPR012337">
    <property type="entry name" value="RNaseH-like_sf"/>
</dbReference>
<keyword evidence="4" id="KW-0808">Transferase</keyword>
<organism evidence="10 11">
    <name type="scientific">Phaseolus coccineus</name>
    <name type="common">Scarlet runner bean</name>
    <name type="synonym">Phaseolus multiflorus</name>
    <dbReference type="NCBI Taxonomy" id="3886"/>
    <lineage>
        <taxon>Eukaryota</taxon>
        <taxon>Viridiplantae</taxon>
        <taxon>Streptophyta</taxon>
        <taxon>Embryophyta</taxon>
        <taxon>Tracheophyta</taxon>
        <taxon>Spermatophyta</taxon>
        <taxon>Magnoliopsida</taxon>
        <taxon>eudicotyledons</taxon>
        <taxon>Gunneridae</taxon>
        <taxon>Pentapetalae</taxon>
        <taxon>rosids</taxon>
        <taxon>fabids</taxon>
        <taxon>Fabales</taxon>
        <taxon>Fabaceae</taxon>
        <taxon>Papilionoideae</taxon>
        <taxon>50 kb inversion clade</taxon>
        <taxon>NPAAA clade</taxon>
        <taxon>indigoferoid/millettioid clade</taxon>
        <taxon>Phaseoleae</taxon>
        <taxon>Phaseolus</taxon>
    </lineage>
</organism>
<keyword evidence="6" id="KW-0804">Transcription</keyword>
<sequence>MGINMLRPCMALNMHLQVVVRYFHNTSSLEENVGDNEDLVNKKKKNTKEDKENKKKNTKEDKENKKKNTKEDKENMCSPEDLVNKKKKNTKEDKENKKKNTKEDLVNNNHTSETYNEETNNKEDTDSDSDSDTNTKQDNWINWKLIKQDQTNARDYLLPKLSEKDANLLQVFNQYTIEALIVHLLAQLFNNSEDNLIIRVATLIEQLDLIVRNQASFFKSRMKVNKEVSEEVPEEVQDFKKSKKKKKINDLFPIGIGLVEFLEERKLIEFTTDIKSQDKVVTKKDIQQARYERFILRLAQAYDGYQFYLPVFLDFRGRIYRCGLLHFHERDLVRSLIIMSWLLLDTKMAVMTNLIPSGDFKKDVYLILLEDLKKYISSKLNNPALSDILQRNLDRKIVKSIFMPLIYGKTIISTIDDIKKSLLHYLTQKECVEIAKLCFEFWKSKYDQMNNLIVLIRSIGYFVAYINRGVIYSNPYYVTIQDYMKMDKIKIWIYDKNQKKRRQVTLKMASSKRDCRKTEISTFVNFIHQKDAQIAIFDGILLLKHLACHHASYKLKPLMRNNRLYEIAVYSGNKMLFRFRDSLNHLPGKLDNLAKSLCPDLDHIGKLVVKSLKRELKQLQIEKKTLNEKFMNERELDERKNTDRSMLTTPKTDDEDEDLKPPDSRPEEKNT</sequence>
<evidence type="ECO:0000256" key="7">
    <source>
        <dbReference type="ARBA" id="ARBA00048552"/>
    </source>
</evidence>
<comment type="catalytic activity">
    <reaction evidence="7">
        <text>RNA(n) + a ribonucleoside 5'-triphosphate = RNA(n+1) + diphosphate</text>
        <dbReference type="Rhea" id="RHEA:21248"/>
        <dbReference type="Rhea" id="RHEA-COMP:14527"/>
        <dbReference type="Rhea" id="RHEA-COMP:17342"/>
        <dbReference type="ChEBI" id="CHEBI:33019"/>
        <dbReference type="ChEBI" id="CHEBI:61557"/>
        <dbReference type="ChEBI" id="CHEBI:140395"/>
        <dbReference type="EC" id="2.7.7.6"/>
    </reaction>
</comment>
<feature type="domain" description="DNA-directed RNA polymerase C-terminal" evidence="9">
    <location>
        <begin position="342"/>
        <end position="532"/>
    </location>
</feature>
<dbReference type="InterPro" id="IPR002092">
    <property type="entry name" value="DNA-dir_Rpol_phage-type"/>
</dbReference>
<evidence type="ECO:0000256" key="8">
    <source>
        <dbReference type="SAM" id="MobiDB-lite"/>
    </source>
</evidence>
<dbReference type="Pfam" id="PF00940">
    <property type="entry name" value="RNA_pol"/>
    <property type="match status" value="1"/>
</dbReference>
<feature type="region of interest" description="Disordered" evidence="8">
    <location>
        <begin position="631"/>
        <end position="671"/>
    </location>
</feature>
<dbReference type="SUPFAM" id="SSF56672">
    <property type="entry name" value="DNA/RNA polymerases"/>
    <property type="match status" value="1"/>
</dbReference>